<keyword evidence="8" id="KW-1185">Reference proteome</keyword>
<feature type="transmembrane region" description="Helical" evidence="6">
    <location>
        <begin position="176"/>
        <end position="195"/>
    </location>
</feature>
<proteinExistence type="predicted"/>
<dbReference type="InterPro" id="IPR001851">
    <property type="entry name" value="ABC_transp_permease"/>
</dbReference>
<dbReference type="Proteomes" id="UP001247754">
    <property type="component" value="Unassembled WGS sequence"/>
</dbReference>
<keyword evidence="4 6" id="KW-1133">Transmembrane helix</keyword>
<dbReference type="Pfam" id="PF02653">
    <property type="entry name" value="BPD_transp_2"/>
    <property type="match status" value="1"/>
</dbReference>
<feature type="transmembrane region" description="Helical" evidence="6">
    <location>
        <begin position="259"/>
        <end position="279"/>
    </location>
</feature>
<feature type="transmembrane region" description="Helical" evidence="6">
    <location>
        <begin position="21"/>
        <end position="39"/>
    </location>
</feature>
<evidence type="ECO:0000313" key="7">
    <source>
        <dbReference type="EMBL" id="MDR5654720.1"/>
    </source>
</evidence>
<dbReference type="PANTHER" id="PTHR30482">
    <property type="entry name" value="HIGH-AFFINITY BRANCHED-CHAIN AMINO ACID TRANSPORT SYSTEM PERMEASE"/>
    <property type="match status" value="1"/>
</dbReference>
<name>A0ABU1FCV3_9RHOB</name>
<evidence type="ECO:0000256" key="6">
    <source>
        <dbReference type="SAM" id="Phobius"/>
    </source>
</evidence>
<feature type="transmembrane region" description="Helical" evidence="6">
    <location>
        <begin position="45"/>
        <end position="67"/>
    </location>
</feature>
<feature type="transmembrane region" description="Helical" evidence="6">
    <location>
        <begin position="286"/>
        <end position="303"/>
    </location>
</feature>
<keyword evidence="3 6" id="KW-0812">Transmembrane</keyword>
<comment type="caution">
    <text evidence="7">The sequence shown here is derived from an EMBL/GenBank/DDBJ whole genome shotgun (WGS) entry which is preliminary data.</text>
</comment>
<keyword evidence="5 6" id="KW-0472">Membrane</keyword>
<dbReference type="RefSeq" id="WP_310458871.1">
    <property type="nucleotide sequence ID" value="NZ_JAVKPH010000032.1"/>
</dbReference>
<gene>
    <name evidence="7" type="ORF">RGD00_19085</name>
</gene>
<accession>A0ABU1FCV3</accession>
<feature type="transmembrane region" description="Helical" evidence="6">
    <location>
        <begin position="225"/>
        <end position="244"/>
    </location>
</feature>
<evidence type="ECO:0000256" key="4">
    <source>
        <dbReference type="ARBA" id="ARBA00022989"/>
    </source>
</evidence>
<dbReference type="PANTHER" id="PTHR30482:SF5">
    <property type="entry name" value="ABC TRANSPORTER PERMEASE PROTEIN"/>
    <property type="match status" value="1"/>
</dbReference>
<evidence type="ECO:0000256" key="3">
    <source>
        <dbReference type="ARBA" id="ARBA00022692"/>
    </source>
</evidence>
<evidence type="ECO:0000256" key="2">
    <source>
        <dbReference type="ARBA" id="ARBA00022475"/>
    </source>
</evidence>
<evidence type="ECO:0000256" key="5">
    <source>
        <dbReference type="ARBA" id="ARBA00023136"/>
    </source>
</evidence>
<comment type="subcellular location">
    <subcellularLocation>
        <location evidence="1">Cell membrane</location>
        <topology evidence="1">Multi-pass membrane protein</topology>
    </subcellularLocation>
</comment>
<keyword evidence="2" id="KW-1003">Cell membrane</keyword>
<feature type="transmembrane region" description="Helical" evidence="6">
    <location>
        <begin position="103"/>
        <end position="119"/>
    </location>
</feature>
<organism evidence="7 8">
    <name type="scientific">Ruixingdingia sedimenti</name>
    <dbReference type="NCBI Taxonomy" id="3073604"/>
    <lineage>
        <taxon>Bacteria</taxon>
        <taxon>Pseudomonadati</taxon>
        <taxon>Pseudomonadota</taxon>
        <taxon>Alphaproteobacteria</taxon>
        <taxon>Rhodobacterales</taxon>
        <taxon>Paracoccaceae</taxon>
        <taxon>Ruixingdingia</taxon>
    </lineage>
</organism>
<dbReference type="CDD" id="cd06581">
    <property type="entry name" value="TM_PBP1_LivM_like"/>
    <property type="match status" value="1"/>
</dbReference>
<dbReference type="InterPro" id="IPR043428">
    <property type="entry name" value="LivM-like"/>
</dbReference>
<protein>
    <submittedName>
        <fullName evidence="7">Branched-chain amino acid ABC transporter permease</fullName>
    </submittedName>
</protein>
<evidence type="ECO:0000313" key="8">
    <source>
        <dbReference type="Proteomes" id="UP001247754"/>
    </source>
</evidence>
<feature type="transmembrane region" description="Helical" evidence="6">
    <location>
        <begin position="79"/>
        <end position="97"/>
    </location>
</feature>
<dbReference type="EMBL" id="JAVKPH010000032">
    <property type="protein sequence ID" value="MDR5654720.1"/>
    <property type="molecule type" value="Genomic_DNA"/>
</dbReference>
<reference evidence="7 8" key="1">
    <citation type="submission" date="2023-09" db="EMBL/GenBank/DDBJ databases">
        <title>Xinfangfangia sedmenti sp. nov., isolated the sedment.</title>
        <authorList>
            <person name="Xu L."/>
        </authorList>
    </citation>
    <scope>NUCLEOTIDE SEQUENCE [LARGE SCALE GENOMIC DNA]</scope>
    <source>
        <strain evidence="7 8">LG-4</strain>
    </source>
</reference>
<sequence>MYRACGDFSESYRNDMRLIRTRWQWAALILLAVGLLLYPQVAGGAWTRFATVTGITIVAVIGLQILVGLSGQVSVGQSAFMGVGGYFAAIAAARLGVPFPLPILAGAVGATLFGMLFGLPAARIKGFYLALTTLAAQFIFEFSIVRLPAGWFGASAGIAMPTPVIFGTPINTPEGFYYMVLPFVVAACFAGVFILRSRLGRAFVAVRDNDLAAEVTGINVTYYKVVSFGIASFFAGTAGALLAYENRFVHFEQFTLFESIWFLGMLIVGGMGSILGAVLGAIALRLVQELLMIGGPVLVGYLPGARYDIAFPLVNVVLGTTIILFLIYQPRGLAHIYRKGERFFRLWPFPH</sequence>
<evidence type="ECO:0000256" key="1">
    <source>
        <dbReference type="ARBA" id="ARBA00004651"/>
    </source>
</evidence>
<feature type="transmembrane region" description="Helical" evidence="6">
    <location>
        <begin position="309"/>
        <end position="328"/>
    </location>
</feature>